<evidence type="ECO:0000313" key="4">
    <source>
        <dbReference type="Proteomes" id="UP000000461"/>
    </source>
</evidence>
<dbReference type="EMBL" id="JX100814">
    <property type="protein sequence ID" value="AFU86629.1"/>
    <property type="molecule type" value="Genomic_DNA"/>
</dbReference>
<dbReference type="OrthoDB" id="28331at10239"/>
<reference evidence="3 4" key="1">
    <citation type="journal article" date="2012" name="BMC Genomics">
        <title>The Caulobacter crescentus phage phiCbK: genomics of a canonical phage.</title>
        <authorList>
            <person name="Gill J.J."/>
            <person name="Berry J.D."/>
            <person name="Russell W.K."/>
            <person name="Lessor L."/>
            <person name="Escobar Garcia D.A."/>
            <person name="Hernandez D."/>
            <person name="Kane A."/>
            <person name="Keene J."/>
            <person name="Maddox M."/>
            <person name="Martin R."/>
            <person name="Mohan S."/>
            <person name="Thorn A.M."/>
            <person name="Russell D.H."/>
            <person name="Young R."/>
        </authorList>
    </citation>
    <scope>NUCLEOTIDE SEQUENCE [LARGE SCALE GENOMIC DNA]</scope>
</reference>
<evidence type="ECO:0000259" key="2">
    <source>
        <dbReference type="Pfam" id="PF01381"/>
    </source>
</evidence>
<dbReference type="InterPro" id="IPR001387">
    <property type="entry name" value="Cro/C1-type_HTH"/>
</dbReference>
<dbReference type="KEGG" id="vg:13995928"/>
<feature type="compositionally biased region" description="Low complexity" evidence="1">
    <location>
        <begin position="24"/>
        <end position="36"/>
    </location>
</feature>
<dbReference type="Proteomes" id="UP000000461">
    <property type="component" value="Segment"/>
</dbReference>
<organism evidence="3 4">
    <name type="scientific">Caulobacter phage CcrRogue</name>
    <dbReference type="NCBI Taxonomy" id="2927986"/>
    <lineage>
        <taxon>Viruses</taxon>
        <taxon>Duplodnaviria</taxon>
        <taxon>Heunggongvirae</taxon>
        <taxon>Uroviricota</taxon>
        <taxon>Caudoviricetes</taxon>
        <taxon>Jeanschmidtviridae</taxon>
        <taxon>Poindextervirus</taxon>
        <taxon>Poindextervirus rogue</taxon>
    </lineage>
</organism>
<proteinExistence type="predicted"/>
<dbReference type="Pfam" id="PF01381">
    <property type="entry name" value="HTH_3"/>
    <property type="match status" value="1"/>
</dbReference>
<dbReference type="CDD" id="cd00093">
    <property type="entry name" value="HTH_XRE"/>
    <property type="match status" value="1"/>
</dbReference>
<evidence type="ECO:0000256" key="1">
    <source>
        <dbReference type="SAM" id="MobiDB-lite"/>
    </source>
</evidence>
<name>K4JN40_9CAUD</name>
<feature type="region of interest" description="Disordered" evidence="1">
    <location>
        <begin position="1"/>
        <end position="36"/>
    </location>
</feature>
<gene>
    <name evidence="3" type="ORF">CcrRogue_gp147</name>
</gene>
<sequence length="138" mass="14601">MPQRQKDVQAQADKPAGAQGGAQPGSSQGEAAQAAQLLSPEAIGQIGEALGGRTHWQASIARRVGVSKSQITRYLNGDRTPNTALGDSYLELMLDNLAELSDLLSTPGLPQADGADVAEAQRHIHHAVRLLRDKVLYA</sequence>
<accession>K4JN40</accession>
<feature type="domain" description="HTH cro/C1-type" evidence="2">
    <location>
        <begin position="57"/>
        <end position="82"/>
    </location>
</feature>
<evidence type="ECO:0000313" key="3">
    <source>
        <dbReference type="EMBL" id="AFU86629.1"/>
    </source>
</evidence>
<protein>
    <submittedName>
        <fullName evidence="3">Putative HTH domain protein</fullName>
    </submittedName>
</protein>
<keyword evidence="4" id="KW-1185">Reference proteome</keyword>